<evidence type="ECO:0000313" key="2">
    <source>
        <dbReference type="EMBL" id="KAK4313262.1"/>
    </source>
</evidence>
<evidence type="ECO:0000256" key="1">
    <source>
        <dbReference type="ARBA" id="ARBA00004123"/>
    </source>
</evidence>
<evidence type="ECO:0000313" key="4">
    <source>
        <dbReference type="Proteomes" id="UP001292094"/>
    </source>
</evidence>
<dbReference type="EMBL" id="JAWZYT010001334">
    <property type="protein sequence ID" value="KAK4313262.1"/>
    <property type="molecule type" value="Genomic_DNA"/>
</dbReference>
<organism evidence="3 4">
    <name type="scientific">Petrolisthes manimaculis</name>
    <dbReference type="NCBI Taxonomy" id="1843537"/>
    <lineage>
        <taxon>Eukaryota</taxon>
        <taxon>Metazoa</taxon>
        <taxon>Ecdysozoa</taxon>
        <taxon>Arthropoda</taxon>
        <taxon>Crustacea</taxon>
        <taxon>Multicrustacea</taxon>
        <taxon>Malacostraca</taxon>
        <taxon>Eumalacostraca</taxon>
        <taxon>Eucarida</taxon>
        <taxon>Decapoda</taxon>
        <taxon>Pleocyemata</taxon>
        <taxon>Anomura</taxon>
        <taxon>Galatheoidea</taxon>
        <taxon>Porcellanidae</taxon>
        <taxon>Petrolisthes</taxon>
    </lineage>
</organism>
<dbReference type="InterPro" id="IPR036388">
    <property type="entry name" value="WH-like_DNA-bd_sf"/>
</dbReference>
<dbReference type="Pfam" id="PF13384">
    <property type="entry name" value="HTH_23"/>
    <property type="match status" value="1"/>
</dbReference>
<dbReference type="InterPro" id="IPR009057">
    <property type="entry name" value="Homeodomain-like_sf"/>
</dbReference>
<keyword evidence="4" id="KW-1185">Reference proteome</keyword>
<dbReference type="EMBL" id="JAWZYT010000226">
    <property type="protein sequence ID" value="KAK4326294.1"/>
    <property type="molecule type" value="Genomic_DNA"/>
</dbReference>
<dbReference type="AlphaFoldDB" id="A0AAE1QGU4"/>
<dbReference type="Gene3D" id="1.10.10.10">
    <property type="entry name" value="Winged helix-like DNA-binding domain superfamily/Winged helix DNA-binding domain"/>
    <property type="match status" value="1"/>
</dbReference>
<sequence>MDKRVAKSKCVTTERTKIIWLWLAGLAARDIATETGTSLSTVYRWIRRWEKEGTLATRSQYDRCTYQRPSWDYNGIVVNSLTNTAYQNNHFIYNVYAKMCSAEL</sequence>
<comment type="caution">
    <text evidence="3">The sequence shown here is derived from an EMBL/GenBank/DDBJ whole genome shotgun (WGS) entry which is preliminary data.</text>
</comment>
<dbReference type="Proteomes" id="UP001292094">
    <property type="component" value="Unassembled WGS sequence"/>
</dbReference>
<dbReference type="GO" id="GO:0005634">
    <property type="term" value="C:nucleus"/>
    <property type="evidence" value="ECO:0007669"/>
    <property type="project" value="UniProtKB-SubCell"/>
</dbReference>
<name>A0AAE1QGU4_9EUCA</name>
<comment type="subcellular location">
    <subcellularLocation>
        <location evidence="1">Nucleus</location>
    </subcellularLocation>
</comment>
<gene>
    <name evidence="3" type="ORF">Pmani_003158</name>
    <name evidence="2" type="ORF">Pmani_015378</name>
</gene>
<proteinExistence type="predicted"/>
<evidence type="ECO:0000313" key="3">
    <source>
        <dbReference type="EMBL" id="KAK4326294.1"/>
    </source>
</evidence>
<dbReference type="SUPFAM" id="SSF46689">
    <property type="entry name" value="Homeodomain-like"/>
    <property type="match status" value="1"/>
</dbReference>
<reference evidence="3" key="1">
    <citation type="submission" date="2023-11" db="EMBL/GenBank/DDBJ databases">
        <title>Genome assemblies of two species of porcelain crab, Petrolisthes cinctipes and Petrolisthes manimaculis (Anomura: Porcellanidae).</title>
        <authorList>
            <person name="Angst P."/>
        </authorList>
    </citation>
    <scope>NUCLEOTIDE SEQUENCE</scope>
    <source>
        <strain evidence="3">PB745_02</strain>
        <tissue evidence="3">Gill</tissue>
    </source>
</reference>
<accession>A0AAE1QGU4</accession>
<protein>
    <submittedName>
        <fullName evidence="3">Uncharacterized protein</fullName>
    </submittedName>
</protein>